<dbReference type="GO" id="GO:0051745">
    <property type="term" value="F:4-hydroxy-3-methylbut-2-enyl diphosphate reductase activity"/>
    <property type="evidence" value="ECO:0007669"/>
    <property type="project" value="UniProtKB-EC"/>
</dbReference>
<evidence type="ECO:0000256" key="9">
    <source>
        <dbReference type="ARBA" id="ARBA00046313"/>
    </source>
</evidence>
<keyword evidence="6" id="KW-0408">Iron</keyword>
<evidence type="ECO:0000256" key="13">
    <source>
        <dbReference type="SAM" id="SignalP"/>
    </source>
</evidence>
<evidence type="ECO:0000256" key="11">
    <source>
        <dbReference type="ARBA" id="ARBA00046335"/>
    </source>
</evidence>
<evidence type="ECO:0000256" key="7">
    <source>
        <dbReference type="ARBA" id="ARBA00023014"/>
    </source>
</evidence>
<comment type="similarity">
    <text evidence="11">Belongs to the IspH family.</text>
</comment>
<keyword evidence="7" id="KW-0411">Iron-sulfur</keyword>
<organism evidence="14 15">
    <name type="scientific">Lactuca virosa</name>
    <dbReference type="NCBI Taxonomy" id="75947"/>
    <lineage>
        <taxon>Eukaryota</taxon>
        <taxon>Viridiplantae</taxon>
        <taxon>Streptophyta</taxon>
        <taxon>Embryophyta</taxon>
        <taxon>Tracheophyta</taxon>
        <taxon>Spermatophyta</taxon>
        <taxon>Magnoliopsida</taxon>
        <taxon>eudicotyledons</taxon>
        <taxon>Gunneridae</taxon>
        <taxon>Pentapetalae</taxon>
        <taxon>asterids</taxon>
        <taxon>campanulids</taxon>
        <taxon>Asterales</taxon>
        <taxon>Asteraceae</taxon>
        <taxon>Cichorioideae</taxon>
        <taxon>Cichorieae</taxon>
        <taxon>Lactucinae</taxon>
        <taxon>Lactuca</taxon>
    </lineage>
</organism>
<dbReference type="PANTHER" id="PTHR31619">
    <property type="entry name" value="4-HYDROXY-3-METHYLBUT-2-ENYL DIPHOSPHATE REDUCTASE, CHLOROPLASTIC"/>
    <property type="match status" value="1"/>
</dbReference>
<dbReference type="GO" id="GO:0005525">
    <property type="term" value="F:GTP binding"/>
    <property type="evidence" value="ECO:0007669"/>
    <property type="project" value="UniProtKB-KW"/>
</dbReference>
<comment type="cofactor">
    <cofactor evidence="1">
        <name>[4Fe-4S] cluster</name>
        <dbReference type="ChEBI" id="CHEBI:49883"/>
    </cofactor>
</comment>
<evidence type="ECO:0000256" key="12">
    <source>
        <dbReference type="ARBA" id="ARBA00047177"/>
    </source>
</evidence>
<sequence length="176" mass="20545">MWKCYCKAYRSLWLLLGCWACCRIAYEARKQFPHQKIWITNEIIHNPTVNKRLEEMEVKDIPIEEGEKQFDVVDKGDVVILLCFGAAVDEMLTLSNLQVNQEFNIYEGTTDYFQNSHGIIFLVDRNDSDRVVDARDELHRMLDAVCSVESISCTTKPVIRLDLKSEYNKNLFMRLA</sequence>
<evidence type="ECO:0000313" key="14">
    <source>
        <dbReference type="EMBL" id="CAH1419713.1"/>
    </source>
</evidence>
<dbReference type="EMBL" id="CAKMRJ010000496">
    <property type="protein sequence ID" value="CAH1419713.1"/>
    <property type="molecule type" value="Genomic_DNA"/>
</dbReference>
<evidence type="ECO:0000256" key="1">
    <source>
        <dbReference type="ARBA" id="ARBA00001966"/>
    </source>
</evidence>
<evidence type="ECO:0000256" key="5">
    <source>
        <dbReference type="ARBA" id="ARBA00023002"/>
    </source>
</evidence>
<dbReference type="GO" id="GO:0046872">
    <property type="term" value="F:metal ion binding"/>
    <property type="evidence" value="ECO:0007669"/>
    <property type="project" value="UniProtKB-KW"/>
</dbReference>
<dbReference type="AlphaFoldDB" id="A0AAU9MFV0"/>
<dbReference type="Pfam" id="PF02401">
    <property type="entry name" value="LYTB"/>
    <property type="match status" value="1"/>
</dbReference>
<dbReference type="Gene3D" id="3.40.50.300">
    <property type="entry name" value="P-loop containing nucleotide triphosphate hydrolases"/>
    <property type="match status" value="1"/>
</dbReference>
<protein>
    <recommendedName>
        <fullName evidence="12">4-hydroxy-3-methylbut-2-enyl diphosphate reductase</fullName>
        <ecNumber evidence="12">1.17.7.4</ecNumber>
    </recommendedName>
</protein>
<feature type="signal peptide" evidence="13">
    <location>
        <begin position="1"/>
        <end position="20"/>
    </location>
</feature>
<dbReference type="GO" id="GO:0019288">
    <property type="term" value="P:isopentenyl diphosphate biosynthetic process, methylerythritol 4-phosphate pathway"/>
    <property type="evidence" value="ECO:0007669"/>
    <property type="project" value="InterPro"/>
</dbReference>
<keyword evidence="2" id="KW-0004">4Fe-4S</keyword>
<feature type="chain" id="PRO_5043560824" description="4-hydroxy-3-methylbut-2-enyl diphosphate reductase" evidence="13">
    <location>
        <begin position="21"/>
        <end position="176"/>
    </location>
</feature>
<proteinExistence type="inferred from homology"/>
<dbReference type="InterPro" id="IPR006689">
    <property type="entry name" value="Small_GTPase_ARF/SAR"/>
</dbReference>
<dbReference type="Gene3D" id="3.40.50.11270">
    <property type="match status" value="1"/>
</dbReference>
<keyword evidence="8" id="KW-0342">GTP-binding</keyword>
<dbReference type="GO" id="GO:0050992">
    <property type="term" value="P:dimethylallyl diphosphate biosynthetic process"/>
    <property type="evidence" value="ECO:0007669"/>
    <property type="project" value="InterPro"/>
</dbReference>
<gene>
    <name evidence="14" type="ORF">LVIROSA_LOCUS7224</name>
</gene>
<comment type="caution">
    <text evidence="14">The sequence shown here is derived from an EMBL/GenBank/DDBJ whole genome shotgun (WGS) entry which is preliminary data.</text>
</comment>
<evidence type="ECO:0000313" key="15">
    <source>
        <dbReference type="Proteomes" id="UP001157418"/>
    </source>
</evidence>
<dbReference type="InterPro" id="IPR003451">
    <property type="entry name" value="LytB/IspH"/>
</dbReference>
<keyword evidence="13" id="KW-0732">Signal</keyword>
<dbReference type="PANTHER" id="PTHR31619:SF5">
    <property type="entry name" value="4-HYDROXY-3-METHYLBUT-2-ENYL DIPHOSPHATE REDUCTASE, CHLOROPLASTIC"/>
    <property type="match status" value="1"/>
</dbReference>
<comment type="pathway">
    <text evidence="10">Isoprenoid biosynthesis; dimethylallyl diphosphate biosynthesis; dimethylallyl diphosphate from (2E)-4-hydroxy-3-methylbutenyl diphosphate: step 1/1.</text>
</comment>
<evidence type="ECO:0000256" key="2">
    <source>
        <dbReference type="ARBA" id="ARBA00022485"/>
    </source>
</evidence>
<keyword evidence="5" id="KW-0560">Oxidoreductase</keyword>
<dbReference type="Proteomes" id="UP001157418">
    <property type="component" value="Unassembled WGS sequence"/>
</dbReference>
<dbReference type="InterPro" id="IPR027417">
    <property type="entry name" value="P-loop_NTPase"/>
</dbReference>
<evidence type="ECO:0000256" key="4">
    <source>
        <dbReference type="ARBA" id="ARBA00022741"/>
    </source>
</evidence>
<comment type="pathway">
    <text evidence="9">Isoprenoid biosynthesis; isopentenyl diphosphate biosynthesis via DXP pathway; isopentenyl diphosphate from 1-deoxy-D-xylulose 5-phosphate: step 6/6.</text>
</comment>
<reference evidence="14 15" key="1">
    <citation type="submission" date="2022-01" db="EMBL/GenBank/DDBJ databases">
        <authorList>
            <person name="Xiong W."/>
            <person name="Schranz E."/>
        </authorList>
    </citation>
    <scope>NUCLEOTIDE SEQUENCE [LARGE SCALE GENOMIC DNA]</scope>
</reference>
<name>A0AAU9MFV0_9ASTR</name>
<evidence type="ECO:0000256" key="10">
    <source>
        <dbReference type="ARBA" id="ARBA00046314"/>
    </source>
</evidence>
<keyword evidence="4" id="KW-0547">Nucleotide-binding</keyword>
<evidence type="ECO:0000256" key="6">
    <source>
        <dbReference type="ARBA" id="ARBA00023004"/>
    </source>
</evidence>
<dbReference type="EC" id="1.17.7.4" evidence="12"/>
<keyword evidence="3" id="KW-0479">Metal-binding</keyword>
<dbReference type="Pfam" id="PF00025">
    <property type="entry name" value="Arf"/>
    <property type="match status" value="1"/>
</dbReference>
<evidence type="ECO:0000256" key="3">
    <source>
        <dbReference type="ARBA" id="ARBA00022723"/>
    </source>
</evidence>
<dbReference type="GO" id="GO:0003924">
    <property type="term" value="F:GTPase activity"/>
    <property type="evidence" value="ECO:0007669"/>
    <property type="project" value="InterPro"/>
</dbReference>
<accession>A0AAU9MFV0</accession>
<evidence type="ECO:0000256" key="8">
    <source>
        <dbReference type="ARBA" id="ARBA00023134"/>
    </source>
</evidence>
<keyword evidence="15" id="KW-1185">Reference proteome</keyword>
<dbReference type="GO" id="GO:0051539">
    <property type="term" value="F:4 iron, 4 sulfur cluster binding"/>
    <property type="evidence" value="ECO:0007669"/>
    <property type="project" value="UniProtKB-KW"/>
</dbReference>